<dbReference type="KEGG" id="lpav:PLANPX_2164"/>
<proteinExistence type="predicted"/>
<evidence type="ECO:0000259" key="1">
    <source>
        <dbReference type="Pfam" id="PF07411"/>
    </source>
</evidence>
<dbReference type="Proteomes" id="UP000326837">
    <property type="component" value="Chromosome"/>
</dbReference>
<dbReference type="EMBL" id="AP021861">
    <property type="protein sequence ID" value="BBO32552.1"/>
    <property type="molecule type" value="Genomic_DNA"/>
</dbReference>
<keyword evidence="3" id="KW-1185">Reference proteome</keyword>
<dbReference type="AlphaFoldDB" id="A0A5K7X9M2"/>
<protein>
    <recommendedName>
        <fullName evidence="1">DUF1508 domain-containing protein</fullName>
    </recommendedName>
</protein>
<dbReference type="Gene3D" id="3.30.160.160">
    <property type="entry name" value="YegP-like"/>
    <property type="match status" value="1"/>
</dbReference>
<dbReference type="InterPro" id="IPR010879">
    <property type="entry name" value="DUF1508"/>
</dbReference>
<sequence>MEYHVYKDNAGEWRWRLLASNKKIVADSGEGYTAKADCLAGIKSVKGSSGADVVED</sequence>
<evidence type="ECO:0000313" key="2">
    <source>
        <dbReference type="EMBL" id="BBO32552.1"/>
    </source>
</evidence>
<evidence type="ECO:0000313" key="3">
    <source>
        <dbReference type="Proteomes" id="UP000326837"/>
    </source>
</evidence>
<reference evidence="3" key="1">
    <citation type="submission" date="2019-10" db="EMBL/GenBank/DDBJ databases">
        <title>Lacipirellula parvula gen. nov., sp. nov., representing a lineage of planctomycetes widespread in freshwater anoxic habitats, and description of the family Lacipirellulaceae.</title>
        <authorList>
            <person name="Dedysh S.N."/>
            <person name="Kulichevskaya I.S."/>
            <person name="Beletsky A.V."/>
            <person name="Rakitin A.L."/>
            <person name="Mardanov A.V."/>
            <person name="Ivanova A.A."/>
            <person name="Saltykova V.X."/>
            <person name="Rijpstra W.I.C."/>
            <person name="Sinninghe Damste J.S."/>
            <person name="Ravin N.V."/>
        </authorList>
    </citation>
    <scope>NUCLEOTIDE SEQUENCE [LARGE SCALE GENOMIC DNA]</scope>
    <source>
        <strain evidence="3">PX69</strain>
    </source>
</reference>
<accession>A0A5K7X9M2</accession>
<dbReference type="SUPFAM" id="SSF160113">
    <property type="entry name" value="YegP-like"/>
    <property type="match status" value="1"/>
</dbReference>
<dbReference type="Pfam" id="PF07411">
    <property type="entry name" value="DUF1508"/>
    <property type="match status" value="1"/>
</dbReference>
<organism evidence="2 3">
    <name type="scientific">Lacipirellula parvula</name>
    <dbReference type="NCBI Taxonomy" id="2650471"/>
    <lineage>
        <taxon>Bacteria</taxon>
        <taxon>Pseudomonadati</taxon>
        <taxon>Planctomycetota</taxon>
        <taxon>Planctomycetia</taxon>
        <taxon>Pirellulales</taxon>
        <taxon>Lacipirellulaceae</taxon>
        <taxon>Lacipirellula</taxon>
    </lineage>
</organism>
<dbReference type="InterPro" id="IPR036913">
    <property type="entry name" value="YegP-like_sf"/>
</dbReference>
<feature type="domain" description="DUF1508" evidence="1">
    <location>
        <begin position="8"/>
        <end position="55"/>
    </location>
</feature>
<name>A0A5K7X9M2_9BACT</name>
<gene>
    <name evidence="2" type="ORF">PLANPX_2164</name>
</gene>